<accession>A0ABV1A230</accession>
<keyword evidence="2" id="KW-1185">Reference proteome</keyword>
<evidence type="ECO:0000313" key="1">
    <source>
        <dbReference type="EMBL" id="MEQ2312475.1"/>
    </source>
</evidence>
<gene>
    <name evidence="1" type="ORF">AMECASPLE_031395</name>
</gene>
<organism evidence="1 2">
    <name type="scientific">Ameca splendens</name>
    <dbReference type="NCBI Taxonomy" id="208324"/>
    <lineage>
        <taxon>Eukaryota</taxon>
        <taxon>Metazoa</taxon>
        <taxon>Chordata</taxon>
        <taxon>Craniata</taxon>
        <taxon>Vertebrata</taxon>
        <taxon>Euteleostomi</taxon>
        <taxon>Actinopterygii</taxon>
        <taxon>Neopterygii</taxon>
        <taxon>Teleostei</taxon>
        <taxon>Neoteleostei</taxon>
        <taxon>Acanthomorphata</taxon>
        <taxon>Ovalentaria</taxon>
        <taxon>Atherinomorphae</taxon>
        <taxon>Cyprinodontiformes</taxon>
        <taxon>Goodeidae</taxon>
        <taxon>Ameca</taxon>
    </lineage>
</organism>
<sequence length="256" mass="29679">MQRSQLNFLYLTLPMTQSFCLPLEMKLSRKTAFHSTSPQSFQTSLRDYLKPSFSMLPTQQVHSSRMLLIHKHPCLKTPGSYNGCYGWQQRLKYKMGNYRTKLRGLGCPELDVNSLRKKRPHEKAPAKNVKRPKKAEVNYLPLSTTRRNRSEEMLNEVRKRDNSQIISEKMAKTFSIRKQEVVNQEPAVSDVKERWPALFDVAQINQEFRRITTVALETTFLAKLDQYSSKIMSLLSSRGGAAKLKIRHLQSMVLEV</sequence>
<protein>
    <submittedName>
        <fullName evidence="1">Uncharacterized protein</fullName>
    </submittedName>
</protein>
<dbReference type="Proteomes" id="UP001469553">
    <property type="component" value="Unassembled WGS sequence"/>
</dbReference>
<name>A0ABV1A230_9TELE</name>
<dbReference type="PANTHER" id="PTHR31025">
    <property type="entry name" value="SI:CH211-196P9.1-RELATED"/>
    <property type="match status" value="1"/>
</dbReference>
<dbReference type="PANTHER" id="PTHR31025:SF31">
    <property type="entry name" value="SI:CH211-166E11.5"/>
    <property type="match status" value="1"/>
</dbReference>
<dbReference type="EMBL" id="JAHRIP010079128">
    <property type="protein sequence ID" value="MEQ2312475.1"/>
    <property type="molecule type" value="Genomic_DNA"/>
</dbReference>
<comment type="caution">
    <text evidence="1">The sequence shown here is derived from an EMBL/GenBank/DDBJ whole genome shotgun (WGS) entry which is preliminary data.</text>
</comment>
<proteinExistence type="predicted"/>
<reference evidence="1 2" key="1">
    <citation type="submission" date="2021-06" db="EMBL/GenBank/DDBJ databases">
        <authorList>
            <person name="Palmer J.M."/>
        </authorList>
    </citation>
    <scope>NUCLEOTIDE SEQUENCE [LARGE SCALE GENOMIC DNA]</scope>
    <source>
        <strain evidence="1 2">AS_MEX2019</strain>
        <tissue evidence="1">Muscle</tissue>
    </source>
</reference>
<evidence type="ECO:0000313" key="2">
    <source>
        <dbReference type="Proteomes" id="UP001469553"/>
    </source>
</evidence>